<evidence type="ECO:0000313" key="7">
    <source>
        <dbReference type="EMBL" id="PLR17914.1"/>
    </source>
</evidence>
<evidence type="ECO:0000313" key="9">
    <source>
        <dbReference type="Proteomes" id="UP000281192"/>
    </source>
</evidence>
<evidence type="ECO:0000256" key="1">
    <source>
        <dbReference type="ARBA" id="ARBA00022801"/>
    </source>
</evidence>
<dbReference type="EMBL" id="CP026100">
    <property type="protein sequence ID" value="AYV47006.1"/>
    <property type="molecule type" value="Genomic_DNA"/>
</dbReference>
<proteinExistence type="predicted"/>
<dbReference type="OrthoDB" id="57532at2"/>
<dbReference type="EMBL" id="PJRQ01000015">
    <property type="protein sequence ID" value="PLR17914.1"/>
    <property type="molecule type" value="Genomic_DNA"/>
</dbReference>
<dbReference type="Pfam" id="PF10566">
    <property type="entry name" value="Glyco_hydro_97"/>
    <property type="match status" value="1"/>
</dbReference>
<name>A0A2N5CVS7_9CAUL</name>
<feature type="domain" description="Glycosyl-hydrolase 97 catalytic" evidence="3">
    <location>
        <begin position="301"/>
        <end position="462"/>
    </location>
</feature>
<dbReference type="PANTHER" id="PTHR35803:SF2">
    <property type="entry name" value="RETAINING ALPHA-GALACTOSIDASE"/>
    <property type="match status" value="1"/>
</dbReference>
<keyword evidence="9" id="KW-1185">Reference proteome</keyword>
<evidence type="ECO:0000313" key="8">
    <source>
        <dbReference type="Proteomes" id="UP000234483"/>
    </source>
</evidence>
<dbReference type="Proteomes" id="UP000281192">
    <property type="component" value="Chromosome"/>
</dbReference>
<dbReference type="InterPro" id="IPR029486">
    <property type="entry name" value="GH97_N"/>
</dbReference>
<evidence type="ECO:0000259" key="5">
    <source>
        <dbReference type="Pfam" id="PF14509"/>
    </source>
</evidence>
<dbReference type="InterPro" id="IPR029483">
    <property type="entry name" value="GH97_C"/>
</dbReference>
<dbReference type="InterPro" id="IPR019563">
    <property type="entry name" value="GH97_catalytic"/>
</dbReference>
<organism evidence="7 8">
    <name type="scientific">Caulobacter flavus</name>
    <dbReference type="NCBI Taxonomy" id="1679497"/>
    <lineage>
        <taxon>Bacteria</taxon>
        <taxon>Pseudomonadati</taxon>
        <taxon>Pseudomonadota</taxon>
        <taxon>Alphaproteobacteria</taxon>
        <taxon>Caulobacterales</taxon>
        <taxon>Caulobacteraceae</taxon>
        <taxon>Caulobacter</taxon>
    </lineage>
</organism>
<dbReference type="Gene3D" id="2.60.40.1180">
    <property type="entry name" value="Golgi alpha-mannosidase II"/>
    <property type="match status" value="1"/>
</dbReference>
<keyword evidence="2" id="KW-0326">Glycosidase</keyword>
<dbReference type="InterPro" id="IPR017853">
    <property type="entry name" value="GH"/>
</dbReference>
<dbReference type="Gene3D" id="3.20.20.70">
    <property type="entry name" value="Aldolase class I"/>
    <property type="match status" value="1"/>
</dbReference>
<evidence type="ECO:0000256" key="2">
    <source>
        <dbReference type="ARBA" id="ARBA00023295"/>
    </source>
</evidence>
<sequence>MGVVRSALLAGATLTALYGAKASAETRTLSSPDGAISIQVSDESGQARYAVAYKGRTLIAPSGLGLELSKGGRLSYGVKIVGAETTSGQDAYDLPAAKVSHVAQARNELTVDFQEESGRRLRVVFRAYDQGVAFRYVLPQQEATAAANVNDEVTGFSFPRDYGCFGLNLGKFGTSHEGEFDAVQASMFREHNLFDAPLVCQGDNAAFAIAEADLKDWAGMYLTGRGDGRLGLSVKLSPRLDGSGTAVKTRLGADVVSPWRVIMIAPKAGQLVENTLLTTLSAPSVVADTGWIKPGKAAWDWWNGPSLKAVPEAGMNPQTIKAYIDFASANGLEYMLIDEGWNVGAGGASVVRPGVDVTRPKPELDLPGLISYGQDRKVGIWLWLNWKALDAQMDEALPLYEKWGIKGIKVDFMDRDDQAMVDFYHRLLKKAAEHHLMVDLHGAYHPTGLIRTYPHYLTQEGVLGAEYNKWSARITASHNVMLAYTRLLLGPMDYTPGGFRNVTPDKFEPRDKLPFVQTTRGQALGMFVVYDSPFAIVADSPDTYAESPQGLDFATATPTTWDEVRYVTGEIGQSIVVARRKGAEWWVGALNNETARTVKVPLAFLGKGSWKADVREDGATPTSLRTSNPEVSAASTLTLKLAASGGAAVRLTPVQ</sequence>
<dbReference type="AlphaFoldDB" id="A0A2N5CVS7"/>
<gene>
    <name evidence="6" type="ORF">C1707_12440</name>
    <name evidence="7" type="ORF">CFHF_08855</name>
</gene>
<dbReference type="SUPFAM" id="SSF51445">
    <property type="entry name" value="(Trans)glycosidases"/>
    <property type="match status" value="1"/>
</dbReference>
<evidence type="ECO:0000259" key="3">
    <source>
        <dbReference type="Pfam" id="PF10566"/>
    </source>
</evidence>
<accession>A0A2N5CVS7</accession>
<dbReference type="PANTHER" id="PTHR35803">
    <property type="entry name" value="GLUCAN 1,4-ALPHA-GLUCOSIDASE SUSB-RELATED"/>
    <property type="match status" value="1"/>
</dbReference>
<feature type="domain" description="Glycosyl-hydrolase 97 N-terminal" evidence="4">
    <location>
        <begin position="29"/>
        <end position="283"/>
    </location>
</feature>
<dbReference type="GO" id="GO:0030246">
    <property type="term" value="F:carbohydrate binding"/>
    <property type="evidence" value="ECO:0007669"/>
    <property type="project" value="InterPro"/>
</dbReference>
<protein>
    <submittedName>
        <fullName evidence="7">Alpha-glucosidase</fullName>
    </submittedName>
</protein>
<dbReference type="InterPro" id="IPR052720">
    <property type="entry name" value="Glycosyl_hydrolase_97"/>
</dbReference>
<reference evidence="6 9" key="2">
    <citation type="submission" date="2018-01" db="EMBL/GenBank/DDBJ databases">
        <title>Complete genome sequence of Caulobacter flavus RHGG3.</title>
        <authorList>
            <person name="Yang E."/>
        </authorList>
    </citation>
    <scope>NUCLEOTIDE SEQUENCE [LARGE SCALE GENOMIC DNA]</scope>
    <source>
        <strain evidence="6 9">RHGG3</strain>
    </source>
</reference>
<dbReference type="Pfam" id="PF14508">
    <property type="entry name" value="GH97_N"/>
    <property type="match status" value="1"/>
</dbReference>
<dbReference type="Pfam" id="PF14509">
    <property type="entry name" value="GH97_C"/>
    <property type="match status" value="1"/>
</dbReference>
<evidence type="ECO:0000313" key="6">
    <source>
        <dbReference type="EMBL" id="AYV47006.1"/>
    </source>
</evidence>
<reference evidence="7 8" key="1">
    <citation type="submission" date="2017-12" db="EMBL/GenBank/DDBJ databases">
        <title>The genome sequence of Caulobacter flavus CGMCC1 15093.</title>
        <authorList>
            <person name="Gao J."/>
            <person name="Mao X."/>
            <person name="Sun J."/>
        </authorList>
    </citation>
    <scope>NUCLEOTIDE SEQUENCE [LARGE SCALE GENOMIC DNA]</scope>
    <source>
        <strain evidence="7 8">CGMCC1 15093</strain>
    </source>
</reference>
<dbReference type="InterPro" id="IPR013780">
    <property type="entry name" value="Glyco_hydro_b"/>
</dbReference>
<feature type="domain" description="Glycosyl-hydrolase 97 C-terminal oligomerisation" evidence="5">
    <location>
        <begin position="560"/>
        <end position="651"/>
    </location>
</feature>
<keyword evidence="1" id="KW-0378">Hydrolase</keyword>
<dbReference type="GO" id="GO:0016798">
    <property type="term" value="F:hydrolase activity, acting on glycosyl bonds"/>
    <property type="evidence" value="ECO:0007669"/>
    <property type="project" value="UniProtKB-KW"/>
</dbReference>
<dbReference type="Proteomes" id="UP000234483">
    <property type="component" value="Unassembled WGS sequence"/>
</dbReference>
<dbReference type="KEGG" id="cfh:C1707_12440"/>
<dbReference type="InterPro" id="IPR013785">
    <property type="entry name" value="Aldolase_TIM"/>
</dbReference>
<dbReference type="InterPro" id="IPR014718">
    <property type="entry name" value="GH-type_carb-bd"/>
</dbReference>
<evidence type="ECO:0000259" key="4">
    <source>
        <dbReference type="Pfam" id="PF14508"/>
    </source>
</evidence>
<dbReference type="Gene3D" id="2.70.98.10">
    <property type="match status" value="1"/>
</dbReference>